<sequence>MTDSPRLSLPIDPEERPIESQLLQIRSKLELLKADKSNYVKSEDVVQLYGEVIAQVNALNAIRKDKRLEQNRVDTVLDECFQLISLAFMTIGRNNEAPAIYSVVSNIKRLLDHLKEAAFFLPKDLEGIRHHLTNFRDMIRKCQKNYDPSLLTLLEARIDVCEITLKELEESISHLTPEYAPLYAKLVSILRTLSNCNTRTKYPKSEVDAIQKQLEEIKAGFPELKNCKTAVTNMDDARSLADQYAELLKESADQSSAPAKKLVTDILIRCVIWAELIQLQPGKIDERFRDQYNKLKTIRDNLESRSLLQSWSLRETDLFDYQRRLDRIDEARTIDGNFLDPEGHPADLQTQRTLLYFLRKSYALIYHLLTSSEAVSEALLPIHNQLKTLRKCLREVQKAGGISSPRELYPYSMKLNSIDNMRVDGKFMIGNDIPDGQGAVVALMEDCFELIQELRAQAEEEDEKAEAEELAEMEKLQVGDGIAPTAPAAQAV</sequence>
<dbReference type="GO" id="GO:0005634">
    <property type="term" value="C:nucleus"/>
    <property type="evidence" value="ECO:0007669"/>
    <property type="project" value="TreeGrafter"/>
</dbReference>
<reference evidence="2" key="1">
    <citation type="journal article" date="2020" name="Stud. Mycol.">
        <title>101 Dothideomycetes genomes: a test case for predicting lifestyles and emergence of pathogens.</title>
        <authorList>
            <person name="Haridas S."/>
            <person name="Albert R."/>
            <person name="Binder M."/>
            <person name="Bloem J."/>
            <person name="Labutti K."/>
            <person name="Salamov A."/>
            <person name="Andreopoulos B."/>
            <person name="Baker S."/>
            <person name="Barry K."/>
            <person name="Bills G."/>
            <person name="Bluhm B."/>
            <person name="Cannon C."/>
            <person name="Castanera R."/>
            <person name="Culley D."/>
            <person name="Daum C."/>
            <person name="Ezra D."/>
            <person name="Gonzalez J."/>
            <person name="Henrissat B."/>
            <person name="Kuo A."/>
            <person name="Liang C."/>
            <person name="Lipzen A."/>
            <person name="Lutzoni F."/>
            <person name="Magnuson J."/>
            <person name="Mondo S."/>
            <person name="Nolan M."/>
            <person name="Ohm R."/>
            <person name="Pangilinan J."/>
            <person name="Park H.-J."/>
            <person name="Ramirez L."/>
            <person name="Alfaro M."/>
            <person name="Sun H."/>
            <person name="Tritt A."/>
            <person name="Yoshinaga Y."/>
            <person name="Zwiers L.-H."/>
            <person name="Turgeon B."/>
            <person name="Goodwin S."/>
            <person name="Spatafora J."/>
            <person name="Crous P."/>
            <person name="Grigoriev I."/>
        </authorList>
    </citation>
    <scope>NUCLEOTIDE SEQUENCE</scope>
    <source>
        <strain evidence="2">CBS 130266</strain>
    </source>
</reference>
<dbReference type="GO" id="GO:0005737">
    <property type="term" value="C:cytoplasm"/>
    <property type="evidence" value="ECO:0007669"/>
    <property type="project" value="TreeGrafter"/>
</dbReference>
<protein>
    <submittedName>
        <fullName evidence="2">Uncharacterized protein</fullName>
    </submittedName>
</protein>
<dbReference type="PANTHER" id="PTHR28086:SF1">
    <property type="entry name" value="CU(2+) SUPPRESSING AND BLEOMYCIN SENSITIVE PROTEIN 1"/>
    <property type="match status" value="1"/>
</dbReference>
<evidence type="ECO:0000313" key="2">
    <source>
        <dbReference type="EMBL" id="KAF2430644.1"/>
    </source>
</evidence>
<organism evidence="2 3">
    <name type="scientific">Tothia fuscella</name>
    <dbReference type="NCBI Taxonomy" id="1048955"/>
    <lineage>
        <taxon>Eukaryota</taxon>
        <taxon>Fungi</taxon>
        <taxon>Dikarya</taxon>
        <taxon>Ascomycota</taxon>
        <taxon>Pezizomycotina</taxon>
        <taxon>Dothideomycetes</taxon>
        <taxon>Pleosporomycetidae</taxon>
        <taxon>Venturiales</taxon>
        <taxon>Cylindrosympodiaceae</taxon>
        <taxon>Tothia</taxon>
    </lineage>
</organism>
<comment type="caution">
    <text evidence="2">The sequence shown here is derived from an EMBL/GenBank/DDBJ whole genome shotgun (WGS) entry which is preliminary data.</text>
</comment>
<dbReference type="AlphaFoldDB" id="A0A9P4NR99"/>
<proteinExistence type="predicted"/>
<name>A0A9P4NR99_9PEZI</name>
<dbReference type="Proteomes" id="UP000800235">
    <property type="component" value="Unassembled WGS sequence"/>
</dbReference>
<dbReference type="InterPro" id="IPR018810">
    <property type="entry name" value="UPF0662"/>
</dbReference>
<keyword evidence="1" id="KW-0175">Coiled coil</keyword>
<dbReference type="PANTHER" id="PTHR28086">
    <property type="entry name" value="UPF0662 PROTEIN YPL260W"/>
    <property type="match status" value="1"/>
</dbReference>
<keyword evidence="3" id="KW-1185">Reference proteome</keyword>
<evidence type="ECO:0000256" key="1">
    <source>
        <dbReference type="SAM" id="Coils"/>
    </source>
</evidence>
<accession>A0A9P4NR99</accession>
<dbReference type="EMBL" id="MU007037">
    <property type="protein sequence ID" value="KAF2430644.1"/>
    <property type="molecule type" value="Genomic_DNA"/>
</dbReference>
<feature type="coiled-coil region" evidence="1">
    <location>
        <begin position="444"/>
        <end position="477"/>
    </location>
</feature>
<evidence type="ECO:0000313" key="3">
    <source>
        <dbReference type="Proteomes" id="UP000800235"/>
    </source>
</evidence>
<gene>
    <name evidence="2" type="ORF">EJ08DRAFT_649444</name>
</gene>
<dbReference type="Pfam" id="PF10303">
    <property type="entry name" value="DUF2408"/>
    <property type="match status" value="2"/>
</dbReference>
<dbReference type="OrthoDB" id="2011986at2759"/>